<dbReference type="InterPro" id="IPR005119">
    <property type="entry name" value="LysR_subst-bd"/>
</dbReference>
<dbReference type="InterPro" id="IPR036390">
    <property type="entry name" value="WH_DNA-bd_sf"/>
</dbReference>
<dbReference type="GO" id="GO:0005829">
    <property type="term" value="C:cytosol"/>
    <property type="evidence" value="ECO:0007669"/>
    <property type="project" value="TreeGrafter"/>
</dbReference>
<protein>
    <submittedName>
        <fullName evidence="6">LysR family transcriptional regulator</fullName>
    </submittedName>
</protein>
<dbReference type="SUPFAM" id="SSF53850">
    <property type="entry name" value="Periplasmic binding protein-like II"/>
    <property type="match status" value="1"/>
</dbReference>
<dbReference type="Pfam" id="PF03466">
    <property type="entry name" value="LysR_substrate"/>
    <property type="match status" value="1"/>
</dbReference>
<dbReference type="RefSeq" id="WP_115693448.1">
    <property type="nucleotide sequence ID" value="NZ_CP031417.1"/>
</dbReference>
<sequence>MNLRQIEYFVHVAESGSFSRASAIMGTTQPAISRQVRALERELDRHLFHRNGRGVLLTDDGTRFLAYAKGILHQLDGARHAVTGSEADLVGKVVVGLPPSVGHVMTVPLVRAFRERYPRAELSVMEALSVTLQERMLAGRVDVAVIHNPVPSMLIEVEPLLSESLCLLTAARSNRTRPVAFSDLARFDLIFPGAPHPLRSLVDAEAARRGVKLKVSLEIDAIPVIMQLVAEGYGHAVVPYNVVRTGMSGAGVVARPIVSPRLGSMVALVTPTRRPPTLLASGVTDLVRQMLHAALATKKPPRKA</sequence>
<gene>
    <name evidence="6" type="ORF">DW352_22650</name>
</gene>
<dbReference type="GO" id="GO:0003677">
    <property type="term" value="F:DNA binding"/>
    <property type="evidence" value="ECO:0007669"/>
    <property type="project" value="UniProtKB-KW"/>
</dbReference>
<evidence type="ECO:0000256" key="4">
    <source>
        <dbReference type="ARBA" id="ARBA00023163"/>
    </source>
</evidence>
<dbReference type="PRINTS" id="PR00039">
    <property type="entry name" value="HTHLYSR"/>
</dbReference>
<dbReference type="PROSITE" id="PS50931">
    <property type="entry name" value="HTH_LYSR"/>
    <property type="match status" value="1"/>
</dbReference>
<dbReference type="OrthoDB" id="8479357at2"/>
<dbReference type="FunFam" id="1.10.10.10:FF:000001">
    <property type="entry name" value="LysR family transcriptional regulator"/>
    <property type="match status" value="1"/>
</dbReference>
<dbReference type="AlphaFoldDB" id="A0A346A1M2"/>
<dbReference type="EMBL" id="CP031417">
    <property type="protein sequence ID" value="AXK83069.1"/>
    <property type="molecule type" value="Genomic_DNA"/>
</dbReference>
<evidence type="ECO:0000256" key="3">
    <source>
        <dbReference type="ARBA" id="ARBA00023125"/>
    </source>
</evidence>
<dbReference type="KEGG" id="ptaw:DW352_22650"/>
<dbReference type="InterPro" id="IPR050950">
    <property type="entry name" value="HTH-type_LysR_regulators"/>
</dbReference>
<proteinExistence type="inferred from homology"/>
<dbReference type="InterPro" id="IPR000847">
    <property type="entry name" value="LysR_HTH_N"/>
</dbReference>
<keyword evidence="3" id="KW-0238">DNA-binding</keyword>
<organism evidence="6 7">
    <name type="scientific">Pseudolabrys taiwanensis</name>
    <dbReference type="NCBI Taxonomy" id="331696"/>
    <lineage>
        <taxon>Bacteria</taxon>
        <taxon>Pseudomonadati</taxon>
        <taxon>Pseudomonadota</taxon>
        <taxon>Alphaproteobacteria</taxon>
        <taxon>Hyphomicrobiales</taxon>
        <taxon>Xanthobacteraceae</taxon>
        <taxon>Pseudolabrys</taxon>
    </lineage>
</organism>
<dbReference type="InterPro" id="IPR036388">
    <property type="entry name" value="WH-like_DNA-bd_sf"/>
</dbReference>
<keyword evidence="7" id="KW-1185">Reference proteome</keyword>
<dbReference type="GO" id="GO:0003700">
    <property type="term" value="F:DNA-binding transcription factor activity"/>
    <property type="evidence" value="ECO:0007669"/>
    <property type="project" value="InterPro"/>
</dbReference>
<dbReference type="Gene3D" id="3.40.190.290">
    <property type="match status" value="1"/>
</dbReference>
<evidence type="ECO:0000256" key="1">
    <source>
        <dbReference type="ARBA" id="ARBA00009437"/>
    </source>
</evidence>
<reference evidence="6 7" key="1">
    <citation type="submission" date="2018-07" db="EMBL/GenBank/DDBJ databases">
        <authorList>
            <person name="Quirk P.G."/>
            <person name="Krulwich T.A."/>
        </authorList>
    </citation>
    <scope>NUCLEOTIDE SEQUENCE [LARGE SCALE GENOMIC DNA]</scope>
    <source>
        <strain evidence="6 7">CC-BB4</strain>
    </source>
</reference>
<dbReference type="Gene3D" id="1.10.10.10">
    <property type="entry name" value="Winged helix-like DNA-binding domain superfamily/Winged helix DNA-binding domain"/>
    <property type="match status" value="1"/>
</dbReference>
<dbReference type="SUPFAM" id="SSF46785">
    <property type="entry name" value="Winged helix' DNA-binding domain"/>
    <property type="match status" value="1"/>
</dbReference>
<keyword evidence="2" id="KW-0805">Transcription regulation</keyword>
<dbReference type="PANTHER" id="PTHR30419">
    <property type="entry name" value="HTH-TYPE TRANSCRIPTIONAL REGULATOR YBHD"/>
    <property type="match status" value="1"/>
</dbReference>
<evidence type="ECO:0000313" key="6">
    <source>
        <dbReference type="EMBL" id="AXK83069.1"/>
    </source>
</evidence>
<evidence type="ECO:0000313" key="7">
    <source>
        <dbReference type="Proteomes" id="UP000254889"/>
    </source>
</evidence>
<dbReference type="Proteomes" id="UP000254889">
    <property type="component" value="Chromosome"/>
</dbReference>
<dbReference type="Pfam" id="PF00126">
    <property type="entry name" value="HTH_1"/>
    <property type="match status" value="1"/>
</dbReference>
<comment type="similarity">
    <text evidence="1">Belongs to the LysR transcriptional regulatory family.</text>
</comment>
<keyword evidence="4" id="KW-0804">Transcription</keyword>
<evidence type="ECO:0000259" key="5">
    <source>
        <dbReference type="PROSITE" id="PS50931"/>
    </source>
</evidence>
<evidence type="ECO:0000256" key="2">
    <source>
        <dbReference type="ARBA" id="ARBA00023015"/>
    </source>
</evidence>
<accession>A0A346A1M2</accession>
<name>A0A346A1M2_9HYPH</name>
<feature type="domain" description="HTH lysR-type" evidence="5">
    <location>
        <begin position="1"/>
        <end position="58"/>
    </location>
</feature>